<dbReference type="Proteomes" id="UP000194267">
    <property type="component" value="Unassembled WGS sequence"/>
</dbReference>
<dbReference type="GO" id="GO:0050918">
    <property type="term" value="P:positive chemotaxis"/>
    <property type="evidence" value="ECO:0007669"/>
    <property type="project" value="TreeGrafter"/>
</dbReference>
<gene>
    <name evidence="2" type="ORF">A6D92_08140</name>
</gene>
<reference evidence="3" key="1">
    <citation type="submission" date="2016-04" db="EMBL/GenBank/DDBJ databases">
        <authorList>
            <person name="Antunes L.P."/>
            <person name="Martins L.F."/>
            <person name="Pereira R.V."/>
            <person name="Thomas A.M."/>
            <person name="Barbosa D."/>
            <person name="Nascimento L."/>
            <person name="Silva G.M."/>
            <person name="Condomitti G.W."/>
            <person name="Digiampietri L.A."/>
            <person name="Lombardi K.C."/>
            <person name="Ramos P.L."/>
            <person name="Quaggio R.B."/>
            <person name="Oliveira J.C."/>
            <person name="Pascon R.C."/>
            <person name="Cruz J.B."/>
            <person name="Silva A.M."/>
            <person name="Setubal J.C."/>
        </authorList>
    </citation>
    <scope>NUCLEOTIDE SEQUENCE [LARGE SCALE GENOMIC DNA]</scope>
</reference>
<dbReference type="InterPro" id="IPR001543">
    <property type="entry name" value="FliN-like_C"/>
</dbReference>
<dbReference type="Gene3D" id="2.30.330.10">
    <property type="entry name" value="SpoA-like"/>
    <property type="match status" value="1"/>
</dbReference>
<dbReference type="SUPFAM" id="SSF101801">
    <property type="entry name" value="Surface presentation of antigens (SPOA)"/>
    <property type="match status" value="1"/>
</dbReference>
<dbReference type="Pfam" id="PF01052">
    <property type="entry name" value="FliMN_C"/>
    <property type="match status" value="1"/>
</dbReference>
<feature type="domain" description="Flagellar motor switch protein FliN-like C-terminal" evidence="1">
    <location>
        <begin position="1"/>
        <end position="63"/>
    </location>
</feature>
<accession>A0A1Y2T6H6</accession>
<name>A0A1Y2T6H6_SYMTR</name>
<dbReference type="InterPro" id="IPR036429">
    <property type="entry name" value="SpoA-like_sf"/>
</dbReference>
<sequence>MTALLGKTRMRLGEFLALQVGDVIRLDARVGGELPVFVGNKLAFQAKPGVVGERMAVQITRRVT</sequence>
<evidence type="ECO:0000313" key="3">
    <source>
        <dbReference type="Proteomes" id="UP000194267"/>
    </source>
</evidence>
<proteinExistence type="predicted"/>
<dbReference type="GO" id="GO:0071978">
    <property type="term" value="P:bacterial-type flagellum-dependent swarming motility"/>
    <property type="evidence" value="ECO:0007669"/>
    <property type="project" value="TreeGrafter"/>
</dbReference>
<evidence type="ECO:0000313" key="2">
    <source>
        <dbReference type="EMBL" id="OTA41287.1"/>
    </source>
</evidence>
<evidence type="ECO:0000259" key="1">
    <source>
        <dbReference type="Pfam" id="PF01052"/>
    </source>
</evidence>
<dbReference type="PANTHER" id="PTHR30034">
    <property type="entry name" value="FLAGELLAR MOTOR SWITCH PROTEIN FLIM"/>
    <property type="match status" value="1"/>
</dbReference>
<dbReference type="PANTHER" id="PTHR30034:SF6">
    <property type="entry name" value="YOP PROTEINS TRANSLOCATION PROTEIN Q"/>
    <property type="match status" value="1"/>
</dbReference>
<protein>
    <recommendedName>
        <fullName evidence="1">Flagellar motor switch protein FliN-like C-terminal domain-containing protein</fullName>
    </recommendedName>
</protein>
<dbReference type="EMBL" id="LWLV01000603">
    <property type="protein sequence ID" value="OTA41287.1"/>
    <property type="molecule type" value="Genomic_DNA"/>
</dbReference>
<comment type="caution">
    <text evidence="2">The sequence shown here is derived from an EMBL/GenBank/DDBJ whole genome shotgun (WGS) entry which is preliminary data.</text>
</comment>
<dbReference type="AlphaFoldDB" id="A0A1Y2T6H6"/>
<organism evidence="2 3">
    <name type="scientific">Symbiobacterium thermophilum</name>
    <dbReference type="NCBI Taxonomy" id="2734"/>
    <lineage>
        <taxon>Bacteria</taxon>
        <taxon>Bacillati</taxon>
        <taxon>Bacillota</taxon>
        <taxon>Clostridia</taxon>
        <taxon>Eubacteriales</taxon>
        <taxon>Symbiobacteriaceae</taxon>
        <taxon>Symbiobacterium</taxon>
    </lineage>
</organism>